<dbReference type="RefSeq" id="YP_009195539.1">
    <property type="nucleotide sequence ID" value="NC_028762.1"/>
</dbReference>
<keyword evidence="3" id="KW-1185">Reference proteome</keyword>
<sequence>MSALGIICVILGFVSCILLMAFYSISIANILTGYSVSKDIKNWYYKAVDKATDKNWSTKR</sequence>
<keyword evidence="1" id="KW-0812">Transmembrane</keyword>
<reference evidence="2 3" key="1">
    <citation type="submission" date="2015-03" db="EMBL/GenBank/DDBJ databases">
        <authorList>
            <person name="Melo L.D.R."/>
            <person name="Veiga P."/>
            <person name="Cerca N."/>
            <person name="Kropinski A.M."/>
            <person name="Azeredo J."/>
            <person name="Almeida C."/>
            <person name="Sillankorva S."/>
        </authorList>
    </citation>
    <scope>NUCLEOTIDE SEQUENCE [LARGE SCALE GENOMIC DNA]</scope>
</reference>
<dbReference type="EMBL" id="KP890823">
    <property type="protein sequence ID" value="AKA61983.1"/>
    <property type="molecule type" value="Genomic_DNA"/>
</dbReference>
<feature type="transmembrane region" description="Helical" evidence="1">
    <location>
        <begin position="6"/>
        <end position="31"/>
    </location>
</feature>
<evidence type="ECO:0000313" key="2">
    <source>
        <dbReference type="EMBL" id="AKA61983.1"/>
    </source>
</evidence>
<evidence type="ECO:0000256" key="1">
    <source>
        <dbReference type="SAM" id="Phobius"/>
    </source>
</evidence>
<gene>
    <name evidence="2" type="ORF">Pm5461_118</name>
</gene>
<dbReference type="Proteomes" id="UP000202749">
    <property type="component" value="Segment"/>
</dbReference>
<protein>
    <submittedName>
        <fullName evidence="2">Putative membrane protein</fullName>
    </submittedName>
</protein>
<accession>A0A0G2SS64</accession>
<dbReference type="GeneID" id="26622959"/>
<keyword evidence="1" id="KW-0472">Membrane</keyword>
<proteinExistence type="predicted"/>
<dbReference type="KEGG" id="vg:26622959"/>
<keyword evidence="1" id="KW-1133">Transmembrane helix</keyword>
<name>A0A0G2SS64_9CAUD</name>
<organism evidence="2 3">
    <name type="scientific">Proteus phage vB_PmiM_Pm5461</name>
    <dbReference type="NCBI Taxonomy" id="1636250"/>
    <lineage>
        <taxon>Viruses</taxon>
        <taxon>Duplodnaviria</taxon>
        <taxon>Heunggongvirae</taxon>
        <taxon>Uroviricota</taxon>
        <taxon>Caudoviricetes</taxon>
        <taxon>Pantevenvirales</taxon>
        <taxon>Straboviridae</taxon>
        <taxon>Bragavirus</taxon>
        <taxon>Bragavirus pm5461</taxon>
    </lineage>
</organism>
<evidence type="ECO:0000313" key="3">
    <source>
        <dbReference type="Proteomes" id="UP000202749"/>
    </source>
</evidence>